<dbReference type="AlphaFoldDB" id="A0A6C0IA91"/>
<name>A0A6C0IA91_9ZZZZ</name>
<reference evidence="2" key="1">
    <citation type="journal article" date="2020" name="Nature">
        <title>Giant virus diversity and host interactions through global metagenomics.</title>
        <authorList>
            <person name="Schulz F."/>
            <person name="Roux S."/>
            <person name="Paez-Espino D."/>
            <person name="Jungbluth S."/>
            <person name="Walsh D.A."/>
            <person name="Denef V.J."/>
            <person name="McMahon K.D."/>
            <person name="Konstantinidis K.T."/>
            <person name="Eloe-Fadrosh E.A."/>
            <person name="Kyrpides N.C."/>
            <person name="Woyke T."/>
        </authorList>
    </citation>
    <scope>NUCLEOTIDE SEQUENCE</scope>
    <source>
        <strain evidence="2">GVMAG-M-3300023184-60</strain>
    </source>
</reference>
<evidence type="ECO:0000313" key="2">
    <source>
        <dbReference type="EMBL" id="QHT89307.1"/>
    </source>
</evidence>
<organism evidence="2">
    <name type="scientific">viral metagenome</name>
    <dbReference type="NCBI Taxonomy" id="1070528"/>
    <lineage>
        <taxon>unclassified sequences</taxon>
        <taxon>metagenomes</taxon>
        <taxon>organismal metagenomes</taxon>
    </lineage>
</organism>
<feature type="domain" description="Minor capsid protein P8 central region" evidence="1">
    <location>
        <begin position="38"/>
        <end position="156"/>
    </location>
</feature>
<dbReference type="Pfam" id="PF19065">
    <property type="entry name" value="P8_CR"/>
    <property type="match status" value="1"/>
</dbReference>
<sequence length="160" mass="18206">MNILNGRVNAVMPVDNYNFKAYQETQSENNTNLISRNINCTGVSAIFFSDNNVELLQLGIRNKILNLSNGEYNIGKQSDTDLKIIMRSIYFQYGKNVSSNIKGQVLDLNTRVIDWCVPEILSNIKQSAKYIMDISTMPVPLDRSELPSQKGTKQLEMMKY</sequence>
<dbReference type="InterPro" id="IPR043916">
    <property type="entry name" value="P8_CR"/>
</dbReference>
<proteinExistence type="predicted"/>
<dbReference type="EMBL" id="MN740139">
    <property type="protein sequence ID" value="QHT89307.1"/>
    <property type="molecule type" value="Genomic_DNA"/>
</dbReference>
<evidence type="ECO:0000259" key="1">
    <source>
        <dbReference type="Pfam" id="PF19065"/>
    </source>
</evidence>
<protein>
    <recommendedName>
        <fullName evidence="1">Minor capsid protein P8 central region domain-containing protein</fullName>
    </recommendedName>
</protein>
<accession>A0A6C0IA91</accession>